<feature type="coiled-coil region" evidence="4">
    <location>
        <begin position="89"/>
        <end position="119"/>
    </location>
</feature>
<dbReference type="SMART" id="SM00422">
    <property type="entry name" value="HTH_MERR"/>
    <property type="match status" value="1"/>
</dbReference>
<reference evidence="6" key="2">
    <citation type="submission" date="2023-01" db="EMBL/GenBank/DDBJ databases">
        <authorList>
            <person name="Sun Q."/>
            <person name="Evtushenko L."/>
        </authorList>
    </citation>
    <scope>NUCLEOTIDE SEQUENCE</scope>
    <source>
        <strain evidence="6">VKM B-1499</strain>
    </source>
</reference>
<dbReference type="InterPro" id="IPR000551">
    <property type="entry name" value="MerR-type_HTH_dom"/>
</dbReference>
<accession>A0ABQ5T6N4</accession>
<dbReference type="Proteomes" id="UP001143509">
    <property type="component" value="Unassembled WGS sequence"/>
</dbReference>
<dbReference type="EMBL" id="BSFD01000002">
    <property type="protein sequence ID" value="GLK47790.1"/>
    <property type="molecule type" value="Genomic_DNA"/>
</dbReference>
<dbReference type="InterPro" id="IPR015358">
    <property type="entry name" value="Tscrpt_reg_MerR_DNA-bd"/>
</dbReference>
<evidence type="ECO:0000259" key="5">
    <source>
        <dbReference type="PROSITE" id="PS50937"/>
    </source>
</evidence>
<evidence type="ECO:0000313" key="7">
    <source>
        <dbReference type="Proteomes" id="UP001143509"/>
    </source>
</evidence>
<feature type="domain" description="HTH merR-type" evidence="5">
    <location>
        <begin position="8"/>
        <end position="77"/>
    </location>
</feature>
<dbReference type="PRINTS" id="PR00040">
    <property type="entry name" value="HTHMERR"/>
</dbReference>
<organism evidence="6 7">
    <name type="scientific">Brevundimonas intermedia</name>
    <dbReference type="NCBI Taxonomy" id="74315"/>
    <lineage>
        <taxon>Bacteria</taxon>
        <taxon>Pseudomonadati</taxon>
        <taxon>Pseudomonadota</taxon>
        <taxon>Alphaproteobacteria</taxon>
        <taxon>Caulobacterales</taxon>
        <taxon>Caulobacteraceae</taxon>
        <taxon>Brevundimonas</taxon>
    </lineage>
</organism>
<evidence type="ECO:0000256" key="2">
    <source>
        <dbReference type="ARBA" id="ARBA00023125"/>
    </source>
</evidence>
<dbReference type="PANTHER" id="PTHR30204:SF92">
    <property type="entry name" value="HTH-TYPE TRANSCRIPTIONAL REGULATOR ZNTR"/>
    <property type="match status" value="1"/>
</dbReference>
<keyword evidence="2" id="KW-0238">DNA-binding</keyword>
<dbReference type="SUPFAM" id="SSF46955">
    <property type="entry name" value="Putative DNA-binding domain"/>
    <property type="match status" value="1"/>
</dbReference>
<dbReference type="Pfam" id="PF09278">
    <property type="entry name" value="MerR-DNA-bind"/>
    <property type="match status" value="1"/>
</dbReference>
<comment type="caution">
    <text evidence="6">The sequence shown here is derived from an EMBL/GenBank/DDBJ whole genome shotgun (WGS) entry which is preliminary data.</text>
</comment>
<sequence length="141" mass="15664">MTLTPAPHLTIGKLSAATGVKVPTIRFYEQAGLLPEPPRTASDRRLYDEPALRRLGFIRHARQLGFDLDAIRSLLDLADHPDRPCSDANAIAERHLADVTEKIRQLQALQTELSRMTADCAGGRVSACKVIEVLQDRDCRH</sequence>
<evidence type="ECO:0000256" key="3">
    <source>
        <dbReference type="ARBA" id="ARBA00023163"/>
    </source>
</evidence>
<protein>
    <submittedName>
        <fullName evidence="6">MerR family transcriptional regulator</fullName>
    </submittedName>
</protein>
<dbReference type="InterPro" id="IPR009061">
    <property type="entry name" value="DNA-bd_dom_put_sf"/>
</dbReference>
<proteinExistence type="predicted"/>
<name>A0ABQ5T6N4_9CAUL</name>
<keyword evidence="1" id="KW-0805">Transcription regulation</keyword>
<evidence type="ECO:0000256" key="1">
    <source>
        <dbReference type="ARBA" id="ARBA00023015"/>
    </source>
</evidence>
<dbReference type="RefSeq" id="WP_219895950.1">
    <property type="nucleotide sequence ID" value="NZ_BSFD01000002.1"/>
</dbReference>
<reference evidence="6" key="1">
    <citation type="journal article" date="2014" name="Int. J. Syst. Evol. Microbiol.">
        <title>Complete genome of a new Firmicutes species belonging to the dominant human colonic microbiota ('Ruminococcus bicirculans') reveals two chromosomes and a selective capacity to utilize plant glucans.</title>
        <authorList>
            <consortium name="NISC Comparative Sequencing Program"/>
            <person name="Wegmann U."/>
            <person name="Louis P."/>
            <person name="Goesmann A."/>
            <person name="Henrissat B."/>
            <person name="Duncan S.H."/>
            <person name="Flint H.J."/>
        </authorList>
    </citation>
    <scope>NUCLEOTIDE SEQUENCE</scope>
    <source>
        <strain evidence="6">VKM B-1499</strain>
    </source>
</reference>
<gene>
    <name evidence="6" type="ORF">GCM10017620_07630</name>
</gene>
<dbReference type="CDD" id="cd04785">
    <property type="entry name" value="HTH_CadR-PbrR-like"/>
    <property type="match status" value="1"/>
</dbReference>
<dbReference type="Pfam" id="PF00376">
    <property type="entry name" value="MerR"/>
    <property type="match status" value="1"/>
</dbReference>
<dbReference type="InterPro" id="IPR047057">
    <property type="entry name" value="MerR_fam"/>
</dbReference>
<keyword evidence="4" id="KW-0175">Coiled coil</keyword>
<dbReference type="PROSITE" id="PS00552">
    <property type="entry name" value="HTH_MERR_1"/>
    <property type="match status" value="1"/>
</dbReference>
<evidence type="ECO:0000313" key="6">
    <source>
        <dbReference type="EMBL" id="GLK47790.1"/>
    </source>
</evidence>
<keyword evidence="3" id="KW-0804">Transcription</keyword>
<keyword evidence="7" id="KW-1185">Reference proteome</keyword>
<dbReference type="PROSITE" id="PS50937">
    <property type="entry name" value="HTH_MERR_2"/>
    <property type="match status" value="1"/>
</dbReference>
<dbReference type="PANTHER" id="PTHR30204">
    <property type="entry name" value="REDOX-CYCLING DRUG-SENSING TRANSCRIPTIONAL ACTIVATOR SOXR"/>
    <property type="match status" value="1"/>
</dbReference>
<dbReference type="Gene3D" id="1.10.1660.10">
    <property type="match status" value="1"/>
</dbReference>
<evidence type="ECO:0000256" key="4">
    <source>
        <dbReference type="SAM" id="Coils"/>
    </source>
</evidence>